<dbReference type="GO" id="GO:0006423">
    <property type="term" value="P:cysteinyl-tRNA aminoacylation"/>
    <property type="evidence" value="ECO:0007669"/>
    <property type="project" value="TreeGrafter"/>
</dbReference>
<dbReference type="OrthoDB" id="9815130at2"/>
<sequence>MRSWPQPHVPELPGRAPALSVIDTRTGERVSVQGADARLYVCGITPYDATHLGHAFTYVVFDMLVRTWKDAGLNVNYAQNITDIDDPLFERAEETGVNWRELADSQIELFRTDMDTLSVLPPDNWVPVSDILDPLEKSVRELLDEGRAYGLTGEDGRTDYYLETTDADYASEHLSRFDLINVFRENGGDPDRPGKKHPLDPIVWKGAVGDDFRAEGAKAGAWRPGWHIECALIGRDYLGDTIDIQGGGADLVFPHQEMSLMHMDDFHPQVQVRGQMNTGMVAYEGHKMSKSLGNLVLVSKLLQRGFEPMVIRLALLGHAWHSDWEYTDEDLGRAERRLTRWRRAHHTGGAGARQLLEDVRVRLADNLDTPGALDVIDAWAEENEYSDDREGAALFKDMCQALLGVHF</sequence>
<dbReference type="Gene3D" id="3.40.50.620">
    <property type="entry name" value="HUPs"/>
    <property type="match status" value="1"/>
</dbReference>
<dbReference type="PANTHER" id="PTHR10890">
    <property type="entry name" value="CYSTEINYL-TRNA SYNTHETASE"/>
    <property type="match status" value="1"/>
</dbReference>
<keyword evidence="4" id="KW-0067">ATP-binding</keyword>
<dbReference type="SUPFAM" id="SSF52374">
    <property type="entry name" value="Nucleotidylyl transferase"/>
    <property type="match status" value="1"/>
</dbReference>
<evidence type="ECO:0000256" key="4">
    <source>
        <dbReference type="ARBA" id="ARBA00022840"/>
    </source>
</evidence>
<dbReference type="GO" id="GO:0004817">
    <property type="term" value="F:cysteine-tRNA ligase activity"/>
    <property type="evidence" value="ECO:0007669"/>
    <property type="project" value="TreeGrafter"/>
</dbReference>
<keyword evidence="7" id="KW-1185">Reference proteome</keyword>
<dbReference type="Proteomes" id="UP000280344">
    <property type="component" value="Chromosome"/>
</dbReference>
<dbReference type="InterPro" id="IPR024909">
    <property type="entry name" value="Cys-tRNA/MSH_ligase"/>
</dbReference>
<dbReference type="KEGG" id="flh:EJ997_02785"/>
<dbReference type="Pfam" id="PF01406">
    <property type="entry name" value="tRNA-synt_1e"/>
    <property type="match status" value="1"/>
</dbReference>
<evidence type="ECO:0000313" key="6">
    <source>
        <dbReference type="EMBL" id="AZQ76427.1"/>
    </source>
</evidence>
<feature type="domain" description="tRNA synthetases class I catalytic" evidence="5">
    <location>
        <begin position="33"/>
        <end position="334"/>
    </location>
</feature>
<organism evidence="6 7">
    <name type="scientific">Flaviflexus ciconiae</name>
    <dbReference type="NCBI Taxonomy" id="2496867"/>
    <lineage>
        <taxon>Bacteria</taxon>
        <taxon>Bacillati</taxon>
        <taxon>Actinomycetota</taxon>
        <taxon>Actinomycetes</taxon>
        <taxon>Actinomycetales</taxon>
        <taxon>Actinomycetaceae</taxon>
        <taxon>Flaviflexus</taxon>
    </lineage>
</organism>
<dbReference type="GO" id="GO:0005524">
    <property type="term" value="F:ATP binding"/>
    <property type="evidence" value="ECO:0007669"/>
    <property type="project" value="UniProtKB-KW"/>
</dbReference>
<dbReference type="PANTHER" id="PTHR10890:SF3">
    <property type="entry name" value="CYSTEINE--TRNA LIGASE, CYTOPLASMIC"/>
    <property type="match status" value="1"/>
</dbReference>
<comment type="subunit">
    <text evidence="1">Monomer.</text>
</comment>
<reference evidence="6 7" key="1">
    <citation type="submission" date="2018-12" db="EMBL/GenBank/DDBJ databases">
        <title>Complete genome sequence of Flaviflexus sp. H23T48.</title>
        <authorList>
            <person name="Bae J.-W."/>
            <person name="Lee J.-Y."/>
        </authorList>
    </citation>
    <scope>NUCLEOTIDE SEQUENCE [LARGE SCALE GENOMIC DNA]</scope>
    <source>
        <strain evidence="6 7">H23T48</strain>
    </source>
</reference>
<evidence type="ECO:0000259" key="5">
    <source>
        <dbReference type="Pfam" id="PF01406"/>
    </source>
</evidence>
<dbReference type="AlphaFoldDB" id="A0A3Q9G0X0"/>
<dbReference type="InterPro" id="IPR032678">
    <property type="entry name" value="tRNA-synt_1_cat_dom"/>
</dbReference>
<dbReference type="InterPro" id="IPR014729">
    <property type="entry name" value="Rossmann-like_a/b/a_fold"/>
</dbReference>
<name>A0A3Q9G0X0_9ACTO</name>
<accession>A0A3Q9G0X0</accession>
<evidence type="ECO:0000256" key="1">
    <source>
        <dbReference type="ARBA" id="ARBA00011245"/>
    </source>
</evidence>
<dbReference type="PRINTS" id="PR00983">
    <property type="entry name" value="TRNASYNTHCYS"/>
</dbReference>
<dbReference type="Gene3D" id="1.20.120.640">
    <property type="entry name" value="Anticodon-binding domain of a subclass of class I aminoacyl-tRNA synthetases"/>
    <property type="match status" value="1"/>
</dbReference>
<evidence type="ECO:0000256" key="2">
    <source>
        <dbReference type="ARBA" id="ARBA00022598"/>
    </source>
</evidence>
<evidence type="ECO:0000313" key="7">
    <source>
        <dbReference type="Proteomes" id="UP000280344"/>
    </source>
</evidence>
<proteinExistence type="predicted"/>
<protein>
    <submittedName>
        <fullName evidence="6">Cysteine--1-D-myo-inosityl 2-amino-2-deoxy-alpha-D-glucopyranoside ligase</fullName>
    </submittedName>
</protein>
<dbReference type="GO" id="GO:0005829">
    <property type="term" value="C:cytosol"/>
    <property type="evidence" value="ECO:0007669"/>
    <property type="project" value="TreeGrafter"/>
</dbReference>
<keyword evidence="2 6" id="KW-0436">Ligase</keyword>
<dbReference type="RefSeq" id="WP_126703235.1">
    <property type="nucleotide sequence ID" value="NZ_CP034593.1"/>
</dbReference>
<keyword evidence="3" id="KW-0547">Nucleotide-binding</keyword>
<dbReference type="EMBL" id="CP034593">
    <property type="protein sequence ID" value="AZQ76427.1"/>
    <property type="molecule type" value="Genomic_DNA"/>
</dbReference>
<gene>
    <name evidence="6" type="ORF">EJ997_02785</name>
</gene>
<evidence type="ECO:0000256" key="3">
    <source>
        <dbReference type="ARBA" id="ARBA00022741"/>
    </source>
</evidence>